<dbReference type="CDD" id="cd03024">
    <property type="entry name" value="DsbA_FrnE"/>
    <property type="match status" value="1"/>
</dbReference>
<accession>A0A3D9I8X4</accession>
<reference evidence="2 3" key="1">
    <citation type="submission" date="2018-07" db="EMBL/GenBank/DDBJ databases">
        <title>Genomic Encyclopedia of Type Strains, Phase III (KMG-III): the genomes of soil and plant-associated and newly described type strains.</title>
        <authorList>
            <person name="Whitman W."/>
        </authorList>
    </citation>
    <scope>NUCLEOTIDE SEQUENCE [LARGE SCALE GENOMIC DNA]</scope>
    <source>
        <strain evidence="2 3">CECT 8236</strain>
    </source>
</reference>
<keyword evidence="2" id="KW-0413">Isomerase</keyword>
<sequence>MFHSNAEVIPIKIDVYSDMVCPWCRIGKKNMSDAIETWHELSGQTVEVSYHAYQLDPTLPPEGLPFDSVMEKKMGGAERLRPMMQRVTDAGAAVGVTFKFDKVERMPNTVLAHRVTALLPEEDEVYWLDAVMKAYFEDGRDIAKLDVLMDIAAELGLDADEARRHLEAGEGLEDIERDQEAAKSMGITGVPFFIINNKYALSGAYPSAQFLEAFKKISQEG</sequence>
<gene>
    <name evidence="2" type="ORF">DFP95_10924</name>
</gene>
<feature type="domain" description="DSBA-like thioredoxin" evidence="1">
    <location>
        <begin position="13"/>
        <end position="214"/>
    </location>
</feature>
<evidence type="ECO:0000313" key="2">
    <source>
        <dbReference type="EMBL" id="RED57989.1"/>
    </source>
</evidence>
<dbReference type="InterPro" id="IPR036249">
    <property type="entry name" value="Thioredoxin-like_sf"/>
</dbReference>
<dbReference type="PANTHER" id="PTHR13887:SF41">
    <property type="entry name" value="THIOREDOXIN SUPERFAMILY PROTEIN"/>
    <property type="match status" value="1"/>
</dbReference>
<evidence type="ECO:0000259" key="1">
    <source>
        <dbReference type="Pfam" id="PF01323"/>
    </source>
</evidence>
<comment type="caution">
    <text evidence="2">The sequence shown here is derived from an EMBL/GenBank/DDBJ whole genome shotgun (WGS) entry which is preliminary data.</text>
</comment>
<organism evidence="2 3">
    <name type="scientific">Cohnella lupini</name>
    <dbReference type="NCBI Taxonomy" id="1294267"/>
    <lineage>
        <taxon>Bacteria</taxon>
        <taxon>Bacillati</taxon>
        <taxon>Bacillota</taxon>
        <taxon>Bacilli</taxon>
        <taxon>Bacillales</taxon>
        <taxon>Paenibacillaceae</taxon>
        <taxon>Cohnella</taxon>
    </lineage>
</organism>
<protein>
    <submittedName>
        <fullName evidence="2">Putative DsbA family dithiol-disulfide isomerase</fullName>
    </submittedName>
</protein>
<dbReference type="SUPFAM" id="SSF52833">
    <property type="entry name" value="Thioredoxin-like"/>
    <property type="match status" value="1"/>
</dbReference>
<dbReference type="Gene3D" id="3.40.30.10">
    <property type="entry name" value="Glutaredoxin"/>
    <property type="match status" value="1"/>
</dbReference>
<dbReference type="AlphaFoldDB" id="A0A3D9I8X4"/>
<proteinExistence type="predicted"/>
<dbReference type="InterPro" id="IPR001853">
    <property type="entry name" value="DSBA-like_thioredoxin_dom"/>
</dbReference>
<dbReference type="PANTHER" id="PTHR13887">
    <property type="entry name" value="GLUTATHIONE S-TRANSFERASE KAPPA"/>
    <property type="match status" value="1"/>
</dbReference>
<dbReference type="EMBL" id="QRDY01000009">
    <property type="protein sequence ID" value="RED57989.1"/>
    <property type="molecule type" value="Genomic_DNA"/>
</dbReference>
<evidence type="ECO:0000313" key="3">
    <source>
        <dbReference type="Proteomes" id="UP000256869"/>
    </source>
</evidence>
<dbReference type="RefSeq" id="WP_245987698.1">
    <property type="nucleotide sequence ID" value="NZ_QRDY01000009.1"/>
</dbReference>
<dbReference type="Pfam" id="PF01323">
    <property type="entry name" value="DSBA"/>
    <property type="match status" value="1"/>
</dbReference>
<keyword evidence="3" id="KW-1185">Reference proteome</keyword>
<dbReference type="GO" id="GO:0016491">
    <property type="term" value="F:oxidoreductase activity"/>
    <property type="evidence" value="ECO:0007669"/>
    <property type="project" value="InterPro"/>
</dbReference>
<dbReference type="Proteomes" id="UP000256869">
    <property type="component" value="Unassembled WGS sequence"/>
</dbReference>
<dbReference type="GO" id="GO:0016853">
    <property type="term" value="F:isomerase activity"/>
    <property type="evidence" value="ECO:0007669"/>
    <property type="project" value="UniProtKB-KW"/>
</dbReference>
<name>A0A3D9I8X4_9BACL</name>